<evidence type="ECO:0000313" key="3">
    <source>
        <dbReference type="EnsemblMetazoa" id="ASIC013066-PA"/>
    </source>
</evidence>
<dbReference type="AlphaFoldDB" id="A0A084W4T6"/>
<feature type="region of interest" description="Disordered" evidence="1">
    <location>
        <begin position="1"/>
        <end position="22"/>
    </location>
</feature>
<evidence type="ECO:0000256" key="1">
    <source>
        <dbReference type="SAM" id="MobiDB-lite"/>
    </source>
</evidence>
<evidence type="ECO:0000313" key="2">
    <source>
        <dbReference type="EMBL" id="KFB45230.1"/>
    </source>
</evidence>
<protein>
    <submittedName>
        <fullName evidence="2 3">Uncharacterized protein</fullName>
    </submittedName>
</protein>
<keyword evidence="4" id="KW-1185">Reference proteome</keyword>
<dbReference type="EMBL" id="KE525299">
    <property type="protein sequence ID" value="KFB45230.1"/>
    <property type="molecule type" value="Genomic_DNA"/>
</dbReference>
<dbReference type="VEuPathDB" id="VectorBase:ASIC013066"/>
<name>A0A084W4T6_ANOSI</name>
<evidence type="ECO:0000313" key="4">
    <source>
        <dbReference type="Proteomes" id="UP000030765"/>
    </source>
</evidence>
<organism evidence="2">
    <name type="scientific">Anopheles sinensis</name>
    <name type="common">Mosquito</name>
    <dbReference type="NCBI Taxonomy" id="74873"/>
    <lineage>
        <taxon>Eukaryota</taxon>
        <taxon>Metazoa</taxon>
        <taxon>Ecdysozoa</taxon>
        <taxon>Arthropoda</taxon>
        <taxon>Hexapoda</taxon>
        <taxon>Insecta</taxon>
        <taxon>Pterygota</taxon>
        <taxon>Neoptera</taxon>
        <taxon>Endopterygota</taxon>
        <taxon>Diptera</taxon>
        <taxon>Nematocera</taxon>
        <taxon>Culicoidea</taxon>
        <taxon>Culicidae</taxon>
        <taxon>Anophelinae</taxon>
        <taxon>Anopheles</taxon>
    </lineage>
</organism>
<proteinExistence type="predicted"/>
<dbReference type="EnsemblMetazoa" id="ASIC013066-RA">
    <property type="protein sequence ID" value="ASIC013066-PA"/>
    <property type="gene ID" value="ASIC013066"/>
</dbReference>
<dbReference type="EMBL" id="ATLV01020382">
    <property type="status" value="NOT_ANNOTATED_CDS"/>
    <property type="molecule type" value="Genomic_DNA"/>
</dbReference>
<sequence>MRVGGDRARGSINHPEKIGPIGIGIPFRDVSKHVDRSAESRCITSVDRTACGASSPRPARGVGTIRLINCPSCPERKEEG</sequence>
<dbReference type="Proteomes" id="UP000030765">
    <property type="component" value="Unassembled WGS sequence"/>
</dbReference>
<accession>A0A084W4T6</accession>
<feature type="compositionally biased region" description="Basic and acidic residues" evidence="1">
    <location>
        <begin position="1"/>
        <end position="17"/>
    </location>
</feature>
<gene>
    <name evidence="2" type="ORF">ZHAS_00013066</name>
</gene>
<reference evidence="3" key="2">
    <citation type="submission" date="2020-05" db="UniProtKB">
        <authorList>
            <consortium name="EnsemblMetazoa"/>
        </authorList>
    </citation>
    <scope>IDENTIFICATION</scope>
</reference>
<reference evidence="2 4" key="1">
    <citation type="journal article" date="2014" name="BMC Genomics">
        <title>Genome sequence of Anopheles sinensis provides insight into genetics basis of mosquito competence for malaria parasites.</title>
        <authorList>
            <person name="Zhou D."/>
            <person name="Zhang D."/>
            <person name="Ding G."/>
            <person name="Shi L."/>
            <person name="Hou Q."/>
            <person name="Ye Y."/>
            <person name="Xu Y."/>
            <person name="Zhou H."/>
            <person name="Xiong C."/>
            <person name="Li S."/>
            <person name="Yu J."/>
            <person name="Hong S."/>
            <person name="Yu X."/>
            <person name="Zou P."/>
            <person name="Chen C."/>
            <person name="Chang X."/>
            <person name="Wang W."/>
            <person name="Lv Y."/>
            <person name="Sun Y."/>
            <person name="Ma L."/>
            <person name="Shen B."/>
            <person name="Zhu C."/>
        </authorList>
    </citation>
    <scope>NUCLEOTIDE SEQUENCE [LARGE SCALE GENOMIC DNA]</scope>
</reference>